<dbReference type="AlphaFoldDB" id="A0A9W9PMV5"/>
<comment type="caution">
    <text evidence="1">The sequence shown here is derived from an EMBL/GenBank/DDBJ whole genome shotgun (WGS) entry which is preliminary data.</text>
</comment>
<evidence type="ECO:0000313" key="1">
    <source>
        <dbReference type="EMBL" id="KAJ5299278.1"/>
    </source>
</evidence>
<dbReference type="OrthoDB" id="3009558at2759"/>
<reference evidence="1" key="1">
    <citation type="submission" date="2022-12" db="EMBL/GenBank/DDBJ databases">
        <authorList>
            <person name="Petersen C."/>
        </authorList>
    </citation>
    <scope>NUCLEOTIDE SEQUENCE</scope>
    <source>
        <strain evidence="1">IBT 21472</strain>
    </source>
</reference>
<dbReference type="Proteomes" id="UP001147746">
    <property type="component" value="Unassembled WGS sequence"/>
</dbReference>
<keyword evidence="2" id="KW-1185">Reference proteome</keyword>
<dbReference type="EMBL" id="JAPZBO010000010">
    <property type="protein sequence ID" value="KAJ5299278.1"/>
    <property type="molecule type" value="Genomic_DNA"/>
</dbReference>
<name>A0A9W9PMV5_9EURO</name>
<accession>A0A9W9PMV5</accession>
<sequence>MSPYPYPPIPIDCVDSLKSPSSIHSPRELVLVSRTNSDEWGPPDEAAAKALQATVSLGSERLLRTHHRSLAPCTFVFETEVNEKIMWVVSIGPYVPMYDTHAGGREIHFRPEHLLPQISQVYSGSRQDPLQGVINPRRFLPAAYLESLRRFFPAAIGARVFIAGYLVVLFRSQRDIEASWLEGCVPSFGLLRLGYAVAVHYPAETLPESESAVTKSPEQTDPAASLGLKLEFTDGSQGICVPTHAFVDVNKPQDNPNRKRASLLEKTKAMFSIATVMKVKESLKVGAAVNSSLGKSMWLGQPKEKIGHITSTFDQHIARSSAFPETIGHDISIVTGGHLPKISTPPRAPEITSWGDYGDALEGQFAFAMALGVRTEKSKEVERDALGKIQKAVVEGAEYLWDRKTRTQSAALLWRTLLDGAGMEVLPGSVLCLGQRTDPCCRAVLFKNFETPMCPQHFESDSTSGLGDAAWSSIKGGFLLPTKIRGAEIICESEKWSTVPDNQILDVD</sequence>
<protein>
    <submittedName>
        <fullName evidence="1">Uncharacterized protein</fullName>
    </submittedName>
</protein>
<proteinExistence type="predicted"/>
<organism evidence="1 2">
    <name type="scientific">Penicillium atrosanguineum</name>
    <dbReference type="NCBI Taxonomy" id="1132637"/>
    <lineage>
        <taxon>Eukaryota</taxon>
        <taxon>Fungi</taxon>
        <taxon>Dikarya</taxon>
        <taxon>Ascomycota</taxon>
        <taxon>Pezizomycotina</taxon>
        <taxon>Eurotiomycetes</taxon>
        <taxon>Eurotiomycetidae</taxon>
        <taxon>Eurotiales</taxon>
        <taxon>Aspergillaceae</taxon>
        <taxon>Penicillium</taxon>
    </lineage>
</organism>
<evidence type="ECO:0000313" key="2">
    <source>
        <dbReference type="Proteomes" id="UP001147746"/>
    </source>
</evidence>
<reference evidence="1" key="2">
    <citation type="journal article" date="2023" name="IMA Fungus">
        <title>Comparative genomic study of the Penicillium genus elucidates a diverse pangenome and 15 lateral gene transfer events.</title>
        <authorList>
            <person name="Petersen C."/>
            <person name="Sorensen T."/>
            <person name="Nielsen M.R."/>
            <person name="Sondergaard T.E."/>
            <person name="Sorensen J.L."/>
            <person name="Fitzpatrick D.A."/>
            <person name="Frisvad J.C."/>
            <person name="Nielsen K.L."/>
        </authorList>
    </citation>
    <scope>NUCLEOTIDE SEQUENCE</scope>
    <source>
        <strain evidence="1">IBT 21472</strain>
    </source>
</reference>
<gene>
    <name evidence="1" type="ORF">N7476_010835</name>
</gene>